<reference evidence="2 3" key="1">
    <citation type="submission" date="2016-10" db="EMBL/GenBank/DDBJ databases">
        <authorList>
            <person name="Varghese N."/>
            <person name="Submissions S."/>
        </authorList>
    </citation>
    <scope>NUCLEOTIDE SEQUENCE [LARGE SCALE GENOMIC DNA]</scope>
    <source>
        <strain evidence="2 3">LMG 21974</strain>
    </source>
</reference>
<feature type="region of interest" description="Disordered" evidence="1">
    <location>
        <begin position="262"/>
        <end position="284"/>
    </location>
</feature>
<dbReference type="AlphaFoldDB" id="A0A9X8MH69"/>
<organism evidence="2 3">
    <name type="scientific">Pseudomonas lutea</name>
    <dbReference type="NCBI Taxonomy" id="243924"/>
    <lineage>
        <taxon>Bacteria</taxon>
        <taxon>Pseudomonadati</taxon>
        <taxon>Pseudomonadota</taxon>
        <taxon>Gammaproteobacteria</taxon>
        <taxon>Pseudomonadales</taxon>
        <taxon>Pseudomonadaceae</taxon>
        <taxon>Pseudomonas</taxon>
    </lineage>
</organism>
<dbReference type="Proteomes" id="UP000183210">
    <property type="component" value="Unassembled WGS sequence"/>
</dbReference>
<proteinExistence type="predicted"/>
<name>A0A9X8MH69_9PSED</name>
<comment type="caution">
    <text evidence="2">The sequence shown here is derived from an EMBL/GenBank/DDBJ whole genome shotgun (WGS) entry which is preliminary data.</text>
</comment>
<dbReference type="GeneID" id="300268763"/>
<gene>
    <name evidence="2" type="ORF">SAMN05216409_11892</name>
</gene>
<evidence type="ECO:0000313" key="2">
    <source>
        <dbReference type="EMBL" id="SER37356.1"/>
    </source>
</evidence>
<dbReference type="EMBL" id="FOEV01000018">
    <property type="protein sequence ID" value="SER37356.1"/>
    <property type="molecule type" value="Genomic_DNA"/>
</dbReference>
<protein>
    <submittedName>
        <fullName evidence="2">Uncharacterized protein</fullName>
    </submittedName>
</protein>
<evidence type="ECO:0000313" key="3">
    <source>
        <dbReference type="Proteomes" id="UP000183210"/>
    </source>
</evidence>
<evidence type="ECO:0000256" key="1">
    <source>
        <dbReference type="SAM" id="MobiDB-lite"/>
    </source>
</evidence>
<dbReference type="RefSeq" id="WP_074829747.1">
    <property type="nucleotide sequence ID" value="NZ_FOEV01000018.1"/>
</dbReference>
<sequence length="284" mass="32514">MTSEISTTYSSTLPGSQWLVVRSDYEDPTNNGFSVLEILWNEFDGLMPGRWAKNFTSQQAKINWMKAWARHFETVGLKPAESRLGLFNLAKRSDILKWGTLDVGTFIELCRPVTSDEDAWDEACEQWKVRFKGPRVEVMTEKGPKLASQDTWSEPAIFWTARQFQTQLGQVEYEVIKERWSKALAKNRENPKGPVPQNLADLALPGKCSIEPAEQKRKIQELIASIRPPKPVAQERGQRNLLSDAEIEQRKRQQLAALAELEASKARRQHEGHHAYRQPETVSR</sequence>
<accession>A0A9X8MH69</accession>